<feature type="region of interest" description="Disordered" evidence="1">
    <location>
        <begin position="642"/>
        <end position="749"/>
    </location>
</feature>
<dbReference type="AlphaFoldDB" id="A0A0E3C2R0"/>
<evidence type="ECO:0008006" key="4">
    <source>
        <dbReference type="Google" id="ProtNLM"/>
    </source>
</evidence>
<evidence type="ECO:0000313" key="2">
    <source>
        <dbReference type="EMBL" id="KGH20630.1"/>
    </source>
</evidence>
<feature type="compositionally biased region" description="Basic and acidic residues" evidence="1">
    <location>
        <begin position="683"/>
        <end position="694"/>
    </location>
</feature>
<feature type="compositionally biased region" description="Polar residues" evidence="1">
    <location>
        <begin position="1"/>
        <end position="14"/>
    </location>
</feature>
<reference evidence="2 3" key="1">
    <citation type="submission" date="2013-09" db="EMBL/GenBank/DDBJ databases">
        <title>High correlation between genotypes and phenotypes of environmental bacteria Comamonas testosteroni strains.</title>
        <authorList>
            <person name="Liu L."/>
            <person name="Zhu W."/>
            <person name="Xia X."/>
            <person name="Xu B."/>
            <person name="Luo M."/>
            <person name="Wang G."/>
        </authorList>
    </citation>
    <scope>NUCLEOTIDE SEQUENCE [LARGE SCALE GENOMIC DNA]</scope>
    <source>
        <strain evidence="2 3">DF2</strain>
    </source>
</reference>
<feature type="compositionally biased region" description="Low complexity" evidence="1">
    <location>
        <begin position="655"/>
        <end position="682"/>
    </location>
</feature>
<keyword evidence="3" id="KW-1185">Reference proteome</keyword>
<name>A0A0E3C2R0_9BURK</name>
<evidence type="ECO:0000256" key="1">
    <source>
        <dbReference type="SAM" id="MobiDB-lite"/>
    </source>
</evidence>
<feature type="region of interest" description="Disordered" evidence="1">
    <location>
        <begin position="1"/>
        <end position="43"/>
    </location>
</feature>
<dbReference type="InterPro" id="IPR007139">
    <property type="entry name" value="DUF349"/>
</dbReference>
<sequence>MTSISPSSTMSDASEVNPASAKNTEQHPLDALTGGAFSAETSGDRAARIRDWLATQPTVEQLQDVHKELSKGDKSAARAVRERLDEIRRTANQEKISVEWAEKAQALLAAEPFDAAAAAAWQRDAAKAGAALSREPLSQFKARLGERVKAVEDLQHCTQVQREVALLLAQRIEVLSTKSWKDAKAVLEALGVDVARWQEQAKELTGDASWGSVDGRFPPQLEAASAQLALVWDAFQSALAQTEAAAADEAAPLPTVPVWADEIRVARGLPPEAAAVEVAKPAAPRAAAAGRGKPTPEQVEAAKAGLGQALQALKAETAAGNSQAGSEAVQAMRAAIKAHGRFVDEALVGEVHEALLAAGEAEGWQRHLAEKLREDLVAKAEALLNRPEGQALGGRKIQETLRSLREQWKQADQGAMANHALWKKFDEACNAAYKVVESWHDKIRQDSTQAKAQRLALIEEIKAWAASNAASQDWKSMLRALRQFGERWRESGHIGEKLFAELQPLFKQAMAAAEAPLQAAQKASLERRHAMIDEATALGAAPSLRIDAVKALQQRWQAEAQVVPLDRKHEQKLWDAFRKPLDEAFNRKSVERGGRSQVALELSEHDRRVLDASKAVEAANASGDAQKIHAALAELEAAIKAQPAKSDENQPQGQAEQASEAVEAQASEAAAVAKPARPVVAVRGDDRPGMRKEAAAVAGGRPGDRKDGGRGRDAARGERGGRDGRDSRDAGRGRREFTREERGPRLADPAFRAQRDAVEHAQEALRKLAAQAHGEALTQLLGAWQARDAAQLPSAQQLGSKVTAPVRSSWSGAVAAAPKGNAAEALLRLEMAADVHTPADQLAARRALQLQMLTRRNDPSPQQTWGQDVATVLGSASDEVSARRLQTALKQLLRK</sequence>
<dbReference type="EMBL" id="AWTP01000013">
    <property type="protein sequence ID" value="KGH20630.1"/>
    <property type="molecule type" value="Genomic_DNA"/>
</dbReference>
<accession>A0A0E3C2R0</accession>
<dbReference type="Pfam" id="PF03993">
    <property type="entry name" value="DUF349"/>
    <property type="match status" value="1"/>
</dbReference>
<comment type="caution">
    <text evidence="2">The sequence shown here is derived from an EMBL/GenBank/DDBJ whole genome shotgun (WGS) entry which is preliminary data.</text>
</comment>
<dbReference type="Proteomes" id="UP000029549">
    <property type="component" value="Unassembled WGS sequence"/>
</dbReference>
<organism evidence="2 3">
    <name type="scientific">Comamonas thiooxydans</name>
    <dbReference type="NCBI Taxonomy" id="363952"/>
    <lineage>
        <taxon>Bacteria</taxon>
        <taxon>Pseudomonadati</taxon>
        <taxon>Pseudomonadota</taxon>
        <taxon>Betaproteobacteria</taxon>
        <taxon>Burkholderiales</taxon>
        <taxon>Comamonadaceae</taxon>
        <taxon>Comamonas</taxon>
    </lineage>
</organism>
<gene>
    <name evidence="2" type="ORF">P608_02980</name>
</gene>
<evidence type="ECO:0000313" key="3">
    <source>
        <dbReference type="Proteomes" id="UP000029549"/>
    </source>
</evidence>
<protein>
    <recommendedName>
        <fullName evidence="4">DUF349 domain-containing protein</fullName>
    </recommendedName>
</protein>
<feature type="compositionally biased region" description="Basic and acidic residues" evidence="1">
    <location>
        <begin position="702"/>
        <end position="745"/>
    </location>
</feature>
<proteinExistence type="predicted"/>